<feature type="compositionally biased region" description="Basic residues" evidence="1">
    <location>
        <begin position="145"/>
        <end position="160"/>
    </location>
</feature>
<dbReference type="SMART" id="SM00213">
    <property type="entry name" value="UBQ"/>
    <property type="match status" value="1"/>
</dbReference>
<evidence type="ECO:0000259" key="2">
    <source>
        <dbReference type="PROSITE" id="PS50053"/>
    </source>
</evidence>
<feature type="compositionally biased region" description="Polar residues" evidence="1">
    <location>
        <begin position="161"/>
        <end position="170"/>
    </location>
</feature>
<name>A0A444YV13_ARAHY</name>
<evidence type="ECO:0000313" key="3">
    <source>
        <dbReference type="EMBL" id="RYR05773.1"/>
    </source>
</evidence>
<dbReference type="InterPro" id="IPR040610">
    <property type="entry name" value="SNRNP25_ubiquitin"/>
</dbReference>
<sequence length="312" mass="36780">MAHTSLIMPNPNHASSPSRSPLSIQFSSIPTMDRIFSSKNFLYNRLRSQPLSLTVLKLDGSTFDIQVEKTATIAELKEAVKVVFSHMPQKGPGKISWPHVWRQFCLCYDGQKLVKDDDYLRNYGIKDGDQLRFIRHVSNYYSARRRKRSKKRVFHFKQHSRSSSQVNSYQPKEHSDDDEEEEICSDEVATEDRKIELYNKVRVHVGKNKLTSFVAELFSYNRLPIVPKTRTQSRIFFPSVVAKCLLGSFRKMRRVISFRRRGHYPWRDIRRHCCPSLLVNKYLYRFSFGVKQDIAYIIHRMQPYIRNHMTNP</sequence>
<dbReference type="Gene3D" id="3.10.20.90">
    <property type="entry name" value="Phosphatidylinositol 3-kinase Catalytic Subunit, Chain A, domain 1"/>
    <property type="match status" value="1"/>
</dbReference>
<dbReference type="Pfam" id="PF18036">
    <property type="entry name" value="Ubiquitin_4"/>
    <property type="match status" value="1"/>
</dbReference>
<organism evidence="3 4">
    <name type="scientific">Arachis hypogaea</name>
    <name type="common">Peanut</name>
    <dbReference type="NCBI Taxonomy" id="3818"/>
    <lineage>
        <taxon>Eukaryota</taxon>
        <taxon>Viridiplantae</taxon>
        <taxon>Streptophyta</taxon>
        <taxon>Embryophyta</taxon>
        <taxon>Tracheophyta</taxon>
        <taxon>Spermatophyta</taxon>
        <taxon>Magnoliopsida</taxon>
        <taxon>eudicotyledons</taxon>
        <taxon>Gunneridae</taxon>
        <taxon>Pentapetalae</taxon>
        <taxon>rosids</taxon>
        <taxon>fabids</taxon>
        <taxon>Fabales</taxon>
        <taxon>Fabaceae</taxon>
        <taxon>Papilionoideae</taxon>
        <taxon>50 kb inversion clade</taxon>
        <taxon>dalbergioids sensu lato</taxon>
        <taxon>Dalbergieae</taxon>
        <taxon>Pterocarpus clade</taxon>
        <taxon>Arachis</taxon>
    </lineage>
</organism>
<dbReference type="InterPro" id="IPR000626">
    <property type="entry name" value="Ubiquitin-like_dom"/>
</dbReference>
<dbReference type="InterPro" id="IPR029071">
    <property type="entry name" value="Ubiquitin-like_domsf"/>
</dbReference>
<dbReference type="Proteomes" id="UP000289738">
    <property type="component" value="Chromosome B06"/>
</dbReference>
<feature type="region of interest" description="Disordered" evidence="1">
    <location>
        <begin position="145"/>
        <end position="182"/>
    </location>
</feature>
<gene>
    <name evidence="3" type="ORF">Ahy_B06g085585</name>
</gene>
<dbReference type="SUPFAM" id="SSF54236">
    <property type="entry name" value="Ubiquitin-like"/>
    <property type="match status" value="1"/>
</dbReference>
<accession>A0A444YV13</accession>
<dbReference type="EMBL" id="SDMP01000016">
    <property type="protein sequence ID" value="RYR05773.1"/>
    <property type="molecule type" value="Genomic_DNA"/>
</dbReference>
<reference evidence="3 4" key="1">
    <citation type="submission" date="2019-01" db="EMBL/GenBank/DDBJ databases">
        <title>Sequencing of cultivated peanut Arachis hypogaea provides insights into genome evolution and oil improvement.</title>
        <authorList>
            <person name="Chen X."/>
        </authorList>
    </citation>
    <scope>NUCLEOTIDE SEQUENCE [LARGE SCALE GENOMIC DNA]</scope>
    <source>
        <strain evidence="4">cv. Fuhuasheng</strain>
        <tissue evidence="3">Leaves</tissue>
    </source>
</reference>
<dbReference type="AlphaFoldDB" id="A0A444YV13"/>
<evidence type="ECO:0000256" key="1">
    <source>
        <dbReference type="SAM" id="MobiDB-lite"/>
    </source>
</evidence>
<dbReference type="GO" id="GO:0000398">
    <property type="term" value="P:mRNA splicing, via spliceosome"/>
    <property type="evidence" value="ECO:0007669"/>
    <property type="project" value="InterPro"/>
</dbReference>
<dbReference type="PROSITE" id="PS50053">
    <property type="entry name" value="UBIQUITIN_2"/>
    <property type="match status" value="1"/>
</dbReference>
<proteinExistence type="predicted"/>
<evidence type="ECO:0000313" key="4">
    <source>
        <dbReference type="Proteomes" id="UP000289738"/>
    </source>
</evidence>
<comment type="caution">
    <text evidence="3">The sequence shown here is derived from an EMBL/GenBank/DDBJ whole genome shotgun (WGS) entry which is preliminary data.</text>
</comment>
<feature type="domain" description="Ubiquitin-like" evidence="2">
    <location>
        <begin position="51"/>
        <end position="134"/>
    </location>
</feature>
<dbReference type="PANTHER" id="PTHR14942:SF20">
    <property type="entry name" value="SNRNP25 UBIQUITIN-LIKE DOMAIN-CONTAINING PROTEIN"/>
    <property type="match status" value="1"/>
</dbReference>
<dbReference type="InterPro" id="IPR039690">
    <property type="entry name" value="SNRNP25"/>
</dbReference>
<dbReference type="CDD" id="cd17058">
    <property type="entry name" value="Ubl_SNRNP25"/>
    <property type="match status" value="1"/>
</dbReference>
<protein>
    <recommendedName>
        <fullName evidence="2">Ubiquitin-like domain-containing protein</fullName>
    </recommendedName>
</protein>
<feature type="region of interest" description="Disordered" evidence="1">
    <location>
        <begin position="1"/>
        <end position="20"/>
    </location>
</feature>
<keyword evidence="4" id="KW-1185">Reference proteome</keyword>
<dbReference type="PANTHER" id="PTHR14942">
    <property type="entry name" value="U11/U12 SMALL NUCLEAR RIBONUCLEOPROTEIN 25 KDA PROTEIN"/>
    <property type="match status" value="1"/>
</dbReference>